<keyword evidence="5" id="KW-1185">Reference proteome</keyword>
<proteinExistence type="inferred from homology"/>
<evidence type="ECO:0000256" key="2">
    <source>
        <dbReference type="PIRNR" id="PIRNR001365"/>
    </source>
</evidence>
<dbReference type="GO" id="GO:0008747">
    <property type="term" value="F:N-acetylneuraminate lyase activity"/>
    <property type="evidence" value="ECO:0007669"/>
    <property type="project" value="TreeGrafter"/>
</dbReference>
<accession>A0A3D9HTP4</accession>
<dbReference type="GO" id="GO:0019262">
    <property type="term" value="P:N-acetylneuraminate catabolic process"/>
    <property type="evidence" value="ECO:0007669"/>
    <property type="project" value="TreeGrafter"/>
</dbReference>
<evidence type="ECO:0000256" key="1">
    <source>
        <dbReference type="ARBA" id="ARBA00023239"/>
    </source>
</evidence>
<gene>
    <name evidence="4" type="ORF">DFP98_15532</name>
</gene>
<dbReference type="EMBL" id="QRDZ01000055">
    <property type="protein sequence ID" value="RED52795.1"/>
    <property type="molecule type" value="Genomic_DNA"/>
</dbReference>
<comment type="similarity">
    <text evidence="2">Belongs to the DapA family.</text>
</comment>
<dbReference type="GO" id="GO:0005829">
    <property type="term" value="C:cytosol"/>
    <property type="evidence" value="ECO:0007669"/>
    <property type="project" value="TreeGrafter"/>
</dbReference>
<dbReference type="CDD" id="cd00408">
    <property type="entry name" value="DHDPS-like"/>
    <property type="match status" value="1"/>
</dbReference>
<reference evidence="4 5" key="1">
    <citation type="submission" date="2018-07" db="EMBL/GenBank/DDBJ databases">
        <title>Genomic Encyclopedia of Type Strains, Phase III (KMG-III): the genomes of soil and plant-associated and newly described type strains.</title>
        <authorList>
            <person name="Whitman W."/>
        </authorList>
    </citation>
    <scope>NUCLEOTIDE SEQUENCE [LARGE SCALE GENOMIC DNA]</scope>
    <source>
        <strain evidence="4 5">CECT 7287</strain>
    </source>
</reference>
<evidence type="ECO:0000313" key="5">
    <source>
        <dbReference type="Proteomes" id="UP000256977"/>
    </source>
</evidence>
<dbReference type="Proteomes" id="UP000256977">
    <property type="component" value="Unassembled WGS sequence"/>
</dbReference>
<sequence>MSNGYYPALGTPLDRDGSVLTGSLIKHVEDQIGRKAEGLLVMGSMGMQPMIKDSEYAKVAQIAAEAARGQCPVYAGVMDNSVARVKDRIERLQGIKLEGVVTTVPFYFQSTQTEIIAFYRAIADTSPYPLYLYDLPGVTQCKIQAATVIELMRHPNIRGIKSGDLALVRGLSRSLRDVNPEFEVIYSGLDTFDVAYSFGITRTLDGMFSCTSQIAERMYEALQAGNLESAAGHLDSIVGLRNLFVEVGVFPGFTHAMNLLGFEGDFHPDYSSRLNPQQADKVESYMRQIRLI</sequence>
<dbReference type="PANTHER" id="PTHR42849:SF1">
    <property type="entry name" value="N-ACETYLNEURAMINATE LYASE"/>
    <property type="match status" value="1"/>
</dbReference>
<feature type="active site" description="Proton donor/acceptor" evidence="3">
    <location>
        <position position="133"/>
    </location>
</feature>
<protein>
    <submittedName>
        <fullName evidence="4">4-hydroxy-tetrahydrodipicolinate synthase</fullName>
    </submittedName>
</protein>
<comment type="caution">
    <text evidence="4">The sequence shown here is derived from an EMBL/GenBank/DDBJ whole genome shotgun (WGS) entry which is preliminary data.</text>
</comment>
<name>A0A3D9HTP4_9BACL</name>
<dbReference type="SMART" id="SM01130">
    <property type="entry name" value="DHDPS"/>
    <property type="match status" value="1"/>
</dbReference>
<keyword evidence="1 2" id="KW-0456">Lyase</keyword>
<evidence type="ECO:0000313" key="4">
    <source>
        <dbReference type="EMBL" id="RED52795.1"/>
    </source>
</evidence>
<dbReference type="PANTHER" id="PTHR42849">
    <property type="entry name" value="N-ACETYLNEURAMINATE LYASE"/>
    <property type="match status" value="1"/>
</dbReference>
<feature type="active site" description="Schiff-base intermediate with substrate" evidence="3">
    <location>
        <position position="161"/>
    </location>
</feature>
<dbReference type="SUPFAM" id="SSF51569">
    <property type="entry name" value="Aldolase"/>
    <property type="match status" value="1"/>
</dbReference>
<dbReference type="InterPro" id="IPR002220">
    <property type="entry name" value="DapA-like"/>
</dbReference>
<organism evidence="4 5">
    <name type="scientific">Cohnella phaseoli</name>
    <dbReference type="NCBI Taxonomy" id="456490"/>
    <lineage>
        <taxon>Bacteria</taxon>
        <taxon>Bacillati</taxon>
        <taxon>Bacillota</taxon>
        <taxon>Bacilli</taxon>
        <taxon>Bacillales</taxon>
        <taxon>Paenibacillaceae</taxon>
        <taxon>Cohnella</taxon>
    </lineage>
</organism>
<dbReference type="InterPro" id="IPR013785">
    <property type="entry name" value="Aldolase_TIM"/>
</dbReference>
<dbReference type="PIRSF" id="PIRSF001365">
    <property type="entry name" value="DHDPS"/>
    <property type="match status" value="1"/>
</dbReference>
<dbReference type="Pfam" id="PF00701">
    <property type="entry name" value="DHDPS"/>
    <property type="match status" value="1"/>
</dbReference>
<dbReference type="Gene3D" id="3.20.20.70">
    <property type="entry name" value="Aldolase class I"/>
    <property type="match status" value="1"/>
</dbReference>
<dbReference type="RefSeq" id="WP_116065723.1">
    <property type="nucleotide sequence ID" value="NZ_QRDZ01000055.1"/>
</dbReference>
<dbReference type="AlphaFoldDB" id="A0A3D9HTP4"/>
<dbReference type="OrthoDB" id="9782828at2"/>
<dbReference type="PRINTS" id="PR00146">
    <property type="entry name" value="DHPICSNTHASE"/>
</dbReference>
<evidence type="ECO:0000256" key="3">
    <source>
        <dbReference type="PIRSR" id="PIRSR001365-1"/>
    </source>
</evidence>